<dbReference type="InterPro" id="IPR007645">
    <property type="entry name" value="RNA_pol_Rpb2_3"/>
</dbReference>
<dbReference type="CDD" id="cd00653">
    <property type="entry name" value="RNA_pol_B_RPB2"/>
    <property type="match status" value="1"/>
</dbReference>
<evidence type="ECO:0000256" key="12">
    <source>
        <dbReference type="ARBA" id="ARBA00023242"/>
    </source>
</evidence>
<keyword evidence="10" id="KW-0651">Protein splicing</keyword>
<comment type="function">
    <text evidence="13">DNA-dependent RNA polymerase catalyzes the transcription of DNA into RNA using the four ribonucleoside triphosphates as substrates.</text>
</comment>
<feature type="region of interest" description="Disordered" evidence="15">
    <location>
        <begin position="1894"/>
        <end position="1934"/>
    </location>
</feature>
<dbReference type="Gene3D" id="3.90.1800.10">
    <property type="entry name" value="RNA polymerase alpha subunit dimerisation domain"/>
    <property type="match status" value="1"/>
</dbReference>
<dbReference type="SMART" id="SM00305">
    <property type="entry name" value="HintC"/>
    <property type="match status" value="1"/>
</dbReference>
<evidence type="ECO:0000256" key="4">
    <source>
        <dbReference type="ARBA" id="ARBA00022679"/>
    </source>
</evidence>
<feature type="region of interest" description="Disordered" evidence="15">
    <location>
        <begin position="1699"/>
        <end position="1760"/>
    </location>
</feature>
<dbReference type="InterPro" id="IPR014724">
    <property type="entry name" value="RNA_pol_RPB2_OB-fold"/>
</dbReference>
<evidence type="ECO:0000256" key="13">
    <source>
        <dbReference type="RuleBase" id="RU363031"/>
    </source>
</evidence>
<evidence type="ECO:0000313" key="17">
    <source>
        <dbReference type="EMBL" id="KAJ2686489.1"/>
    </source>
</evidence>
<dbReference type="Gene3D" id="3.90.1110.10">
    <property type="entry name" value="RNA polymerase Rpb2, domain 2"/>
    <property type="match status" value="1"/>
</dbReference>
<dbReference type="InterPro" id="IPR003587">
    <property type="entry name" value="Hint_dom_N"/>
</dbReference>
<comment type="subcellular location">
    <subcellularLocation>
        <location evidence="1">Nucleus</location>
    </subcellularLocation>
</comment>
<evidence type="ECO:0000256" key="11">
    <source>
        <dbReference type="ARBA" id="ARBA00023163"/>
    </source>
</evidence>
<dbReference type="FunFam" id="3.90.1070.20:FF:000002">
    <property type="entry name" value="DNA-directed RNA polymerase subunit beta"/>
    <property type="match status" value="1"/>
</dbReference>
<feature type="region of interest" description="Disordered" evidence="15">
    <location>
        <begin position="1798"/>
        <end position="1858"/>
    </location>
</feature>
<keyword evidence="18" id="KW-1185">Reference proteome</keyword>
<keyword evidence="6" id="KW-0479">Metal-binding</keyword>
<proteinExistence type="inferred from homology"/>
<organism evidence="17 18">
    <name type="scientific">Coemansia spiralis</name>
    <dbReference type="NCBI Taxonomy" id="417178"/>
    <lineage>
        <taxon>Eukaryota</taxon>
        <taxon>Fungi</taxon>
        <taxon>Fungi incertae sedis</taxon>
        <taxon>Zoopagomycota</taxon>
        <taxon>Kickxellomycotina</taxon>
        <taxon>Kickxellomycetes</taxon>
        <taxon>Kickxellales</taxon>
        <taxon>Kickxellaceae</taxon>
        <taxon>Coemansia</taxon>
    </lineage>
</organism>
<evidence type="ECO:0000256" key="15">
    <source>
        <dbReference type="SAM" id="MobiDB-lite"/>
    </source>
</evidence>
<reference evidence="17" key="1">
    <citation type="submission" date="2022-07" db="EMBL/GenBank/DDBJ databases">
        <title>Phylogenomic reconstructions and comparative analyses of Kickxellomycotina fungi.</title>
        <authorList>
            <person name="Reynolds N.K."/>
            <person name="Stajich J.E."/>
            <person name="Barry K."/>
            <person name="Grigoriev I.V."/>
            <person name="Crous P."/>
            <person name="Smith M.E."/>
        </authorList>
    </citation>
    <scope>NUCLEOTIDE SEQUENCE</scope>
    <source>
        <strain evidence="17">CBS 109367</strain>
    </source>
</reference>
<keyword evidence="5 13" id="KW-0548">Nucleotidyltransferase</keyword>
<feature type="compositionally biased region" description="Polar residues" evidence="15">
    <location>
        <begin position="1699"/>
        <end position="1720"/>
    </location>
</feature>
<dbReference type="PROSITE" id="PS50817">
    <property type="entry name" value="INTEIN_N_TER"/>
    <property type="match status" value="1"/>
</dbReference>
<feature type="coiled-coil region" evidence="14">
    <location>
        <begin position="1945"/>
        <end position="1972"/>
    </location>
</feature>
<dbReference type="FunFam" id="3.90.1800.10:FF:000003">
    <property type="entry name" value="DNA-directed RNA polymerase subunit beta"/>
    <property type="match status" value="1"/>
</dbReference>
<dbReference type="GO" id="GO:0016539">
    <property type="term" value="P:intein-mediated protein splicing"/>
    <property type="evidence" value="ECO:0007669"/>
    <property type="project" value="InterPro"/>
</dbReference>
<dbReference type="InterPro" id="IPR037033">
    <property type="entry name" value="DNA-dir_RNAP_su2_hyb_sf"/>
</dbReference>
<dbReference type="InterPro" id="IPR037034">
    <property type="entry name" value="RNA_pol_Rpb2_2_sf"/>
</dbReference>
<dbReference type="InterPro" id="IPR007644">
    <property type="entry name" value="RNA_pol_bsu_protrusion"/>
</dbReference>
<dbReference type="EMBL" id="JANBTX010000106">
    <property type="protein sequence ID" value="KAJ2686489.1"/>
    <property type="molecule type" value="Genomic_DNA"/>
</dbReference>
<dbReference type="Pfam" id="PF04560">
    <property type="entry name" value="RNA_pol_Rpb2_7"/>
    <property type="match status" value="1"/>
</dbReference>
<keyword evidence="3 13" id="KW-0240">DNA-directed RNA polymerase</keyword>
<dbReference type="Gene3D" id="2.40.50.150">
    <property type="match status" value="1"/>
</dbReference>
<dbReference type="Pfam" id="PF04565">
    <property type="entry name" value="RNA_pol_Rpb2_3"/>
    <property type="match status" value="2"/>
</dbReference>
<dbReference type="GO" id="GO:0003899">
    <property type="term" value="F:DNA-directed RNA polymerase activity"/>
    <property type="evidence" value="ECO:0007669"/>
    <property type="project" value="UniProtKB-EC"/>
</dbReference>
<evidence type="ECO:0000256" key="5">
    <source>
        <dbReference type="ARBA" id="ARBA00022695"/>
    </source>
</evidence>
<evidence type="ECO:0000256" key="8">
    <source>
        <dbReference type="ARBA" id="ARBA00022813"/>
    </source>
</evidence>
<dbReference type="GO" id="GO:0004519">
    <property type="term" value="F:endonuclease activity"/>
    <property type="evidence" value="ECO:0007669"/>
    <property type="project" value="InterPro"/>
</dbReference>
<dbReference type="SUPFAM" id="SSF64484">
    <property type="entry name" value="beta and beta-prime subunits of DNA dependent RNA-polymerase"/>
    <property type="match status" value="2"/>
</dbReference>
<dbReference type="Pfam" id="PF00562">
    <property type="entry name" value="RNA_pol_Rpb2_6"/>
    <property type="match status" value="1"/>
</dbReference>
<evidence type="ECO:0000256" key="10">
    <source>
        <dbReference type="ARBA" id="ARBA00023000"/>
    </source>
</evidence>
<evidence type="ECO:0000256" key="7">
    <source>
        <dbReference type="ARBA" id="ARBA00022771"/>
    </source>
</evidence>
<dbReference type="FunFam" id="2.40.270.10:FF:000011">
    <property type="entry name" value="DNA-directed RNA polymerase subunit beta"/>
    <property type="match status" value="1"/>
</dbReference>
<gene>
    <name evidence="17" type="primary">rpc2</name>
    <name evidence="17" type="ORF">IWW39_003605</name>
</gene>
<dbReference type="Pfam" id="PF04561">
    <property type="entry name" value="RNA_pol_Rpb2_2"/>
    <property type="match status" value="1"/>
</dbReference>
<evidence type="ECO:0000259" key="16">
    <source>
        <dbReference type="PROSITE" id="PS50819"/>
    </source>
</evidence>
<accession>A0A9W8L2G3</accession>
<dbReference type="InterPro" id="IPR007641">
    <property type="entry name" value="RNA_pol_Rpb2_7"/>
</dbReference>
<dbReference type="CDD" id="cd21044">
    <property type="entry name" value="Rab11BD_RAB3IP_like"/>
    <property type="match status" value="1"/>
</dbReference>
<keyword evidence="7" id="KW-0863">Zinc-finger</keyword>
<dbReference type="PROSITE" id="PS50819">
    <property type="entry name" value="INTEIN_ENDONUCLEASE"/>
    <property type="match status" value="1"/>
</dbReference>
<dbReference type="Pfam" id="PF04563">
    <property type="entry name" value="RNA_pol_Rpb2_1"/>
    <property type="match status" value="1"/>
</dbReference>
<dbReference type="InterPro" id="IPR036844">
    <property type="entry name" value="Hint_dom_sf"/>
</dbReference>
<keyword evidence="9" id="KW-0862">Zinc</keyword>
<dbReference type="FunFam" id="2.40.270.10:FF:000006">
    <property type="entry name" value="DNA-directed RNA polymerase subunit beta"/>
    <property type="match status" value="1"/>
</dbReference>
<dbReference type="Gene3D" id="2.40.270.10">
    <property type="entry name" value="DNA-directed RNA polymerase, subunit 2, domain 6"/>
    <property type="match status" value="1"/>
</dbReference>
<dbReference type="GO" id="GO:0000428">
    <property type="term" value="C:DNA-directed RNA polymerase complex"/>
    <property type="evidence" value="ECO:0007669"/>
    <property type="project" value="UniProtKB-KW"/>
</dbReference>
<keyword evidence="8" id="KW-0068">Autocatalytic cleavage</keyword>
<dbReference type="InterPro" id="IPR003586">
    <property type="entry name" value="Hint_dom_C"/>
</dbReference>
<protein>
    <recommendedName>
        <fullName evidence="13">DNA-directed RNA polymerase subunit beta</fullName>
        <ecNumber evidence="13">2.7.7.6</ecNumber>
    </recommendedName>
</protein>
<dbReference type="GO" id="GO:0008270">
    <property type="term" value="F:zinc ion binding"/>
    <property type="evidence" value="ECO:0007669"/>
    <property type="project" value="UniProtKB-KW"/>
</dbReference>
<comment type="similarity">
    <text evidence="2 13">Belongs to the RNA polymerase beta chain family.</text>
</comment>
<dbReference type="Pfam" id="PF04567">
    <property type="entry name" value="RNA_pol_Rpb2_5"/>
    <property type="match status" value="1"/>
</dbReference>
<dbReference type="Pfam" id="PF25555">
    <property type="entry name" value="RAB3A-like_C"/>
    <property type="match status" value="1"/>
</dbReference>
<dbReference type="Gene3D" id="3.90.1070.20">
    <property type="match status" value="1"/>
</dbReference>
<evidence type="ECO:0000256" key="3">
    <source>
        <dbReference type="ARBA" id="ARBA00022478"/>
    </source>
</evidence>
<dbReference type="GO" id="GO:0032549">
    <property type="term" value="F:ribonucleoside binding"/>
    <property type="evidence" value="ECO:0007669"/>
    <property type="project" value="InterPro"/>
</dbReference>
<dbReference type="InterPro" id="IPR015712">
    <property type="entry name" value="DNA-dir_RNA_pol_su2"/>
</dbReference>
<name>A0A9W8L2G3_9FUNG</name>
<feature type="compositionally biased region" description="Polar residues" evidence="15">
    <location>
        <begin position="1894"/>
        <end position="1903"/>
    </location>
</feature>
<keyword evidence="12" id="KW-0539">Nucleus</keyword>
<feature type="compositionally biased region" description="Basic and acidic residues" evidence="15">
    <location>
        <begin position="1910"/>
        <end position="1920"/>
    </location>
</feature>
<dbReference type="Gene3D" id="3.90.1100.10">
    <property type="match status" value="1"/>
</dbReference>
<dbReference type="SMART" id="SM00306">
    <property type="entry name" value="HintN"/>
    <property type="match status" value="1"/>
</dbReference>
<dbReference type="NCBIfam" id="TIGR01443">
    <property type="entry name" value="intein_Cterm"/>
    <property type="match status" value="1"/>
</dbReference>
<dbReference type="InterPro" id="IPR007120">
    <property type="entry name" value="DNA-dir_RNAP_su2_dom"/>
</dbReference>
<dbReference type="Gene3D" id="2.170.16.10">
    <property type="entry name" value="Hedgehog/Intein (Hint) domain"/>
    <property type="match status" value="2"/>
</dbReference>
<dbReference type="SUPFAM" id="SSF51294">
    <property type="entry name" value="Hedgehog/intein (Hint) domain"/>
    <property type="match status" value="1"/>
</dbReference>
<dbReference type="GO" id="GO:0005634">
    <property type="term" value="C:nucleus"/>
    <property type="evidence" value="ECO:0007669"/>
    <property type="project" value="UniProtKB-SubCell"/>
</dbReference>
<dbReference type="PANTHER" id="PTHR20856">
    <property type="entry name" value="DNA-DIRECTED RNA POLYMERASE I SUBUNIT 2"/>
    <property type="match status" value="1"/>
</dbReference>
<dbReference type="InterPro" id="IPR007646">
    <property type="entry name" value="RNA_pol_Rpb2_4"/>
</dbReference>
<dbReference type="CDD" id="cd00081">
    <property type="entry name" value="Hint"/>
    <property type="match status" value="1"/>
</dbReference>
<evidence type="ECO:0000256" key="2">
    <source>
        <dbReference type="ARBA" id="ARBA00006835"/>
    </source>
</evidence>
<dbReference type="InterPro" id="IPR007647">
    <property type="entry name" value="RNA_pol_Rpb2_5"/>
</dbReference>
<dbReference type="NCBIfam" id="TIGR01445">
    <property type="entry name" value="intein_Nterm"/>
    <property type="match status" value="1"/>
</dbReference>
<feature type="region of interest" description="Disordered" evidence="15">
    <location>
        <begin position="2284"/>
        <end position="2314"/>
    </location>
</feature>
<dbReference type="InterPro" id="IPR007642">
    <property type="entry name" value="RNA_pol_Rpb2_2"/>
</dbReference>
<dbReference type="EC" id="2.7.7.6" evidence="13"/>
<dbReference type="Proteomes" id="UP001151516">
    <property type="component" value="Unassembled WGS sequence"/>
</dbReference>
<dbReference type="OrthoDB" id="10248617at2759"/>
<dbReference type="GO" id="GO:0006383">
    <property type="term" value="P:transcription by RNA polymerase III"/>
    <property type="evidence" value="ECO:0007669"/>
    <property type="project" value="UniProtKB-ARBA"/>
</dbReference>
<keyword evidence="11 13" id="KW-0804">Transcription</keyword>
<keyword evidence="14" id="KW-0175">Coiled coil</keyword>
<dbReference type="InterPro" id="IPR007121">
    <property type="entry name" value="RNA_pol_bsu_CS"/>
</dbReference>
<dbReference type="InterPro" id="IPR004042">
    <property type="entry name" value="Intein_endonuc_central"/>
</dbReference>
<dbReference type="PROSITE" id="PS01166">
    <property type="entry name" value="RNA_POL_BETA"/>
    <property type="match status" value="1"/>
</dbReference>
<feature type="compositionally biased region" description="Low complexity" evidence="15">
    <location>
        <begin position="1923"/>
        <end position="1934"/>
    </location>
</feature>
<comment type="catalytic activity">
    <reaction evidence="13">
        <text>RNA(n) + a ribonucleoside 5'-triphosphate = RNA(n+1) + diphosphate</text>
        <dbReference type="Rhea" id="RHEA:21248"/>
        <dbReference type="Rhea" id="RHEA-COMP:14527"/>
        <dbReference type="Rhea" id="RHEA-COMP:17342"/>
        <dbReference type="ChEBI" id="CHEBI:33019"/>
        <dbReference type="ChEBI" id="CHEBI:61557"/>
        <dbReference type="ChEBI" id="CHEBI:140395"/>
        <dbReference type="EC" id="2.7.7.6"/>
    </reaction>
</comment>
<evidence type="ECO:0000256" key="1">
    <source>
        <dbReference type="ARBA" id="ARBA00004123"/>
    </source>
</evidence>
<dbReference type="InterPro" id="IPR006141">
    <property type="entry name" value="Intein_N"/>
</dbReference>
<feature type="domain" description="DOD-type homing endonuclease" evidence="16">
    <location>
        <begin position="761"/>
        <end position="848"/>
    </location>
</feature>
<dbReference type="GO" id="GO:0003677">
    <property type="term" value="F:DNA binding"/>
    <property type="evidence" value="ECO:0007669"/>
    <property type="project" value="InterPro"/>
</dbReference>
<comment type="caution">
    <text evidence="17">The sequence shown here is derived from an EMBL/GenBank/DDBJ whole genome shotgun (WGS) entry which is preliminary data.</text>
</comment>
<evidence type="ECO:0000256" key="9">
    <source>
        <dbReference type="ARBA" id="ARBA00022833"/>
    </source>
</evidence>
<evidence type="ECO:0000256" key="14">
    <source>
        <dbReference type="SAM" id="Coils"/>
    </source>
</evidence>
<keyword evidence="4 13" id="KW-0808">Transferase</keyword>
<dbReference type="FunFam" id="3.90.1100.10:FF:000019">
    <property type="entry name" value="DNA-directed RNA polymerase subunit beta"/>
    <property type="match status" value="1"/>
</dbReference>
<dbReference type="FunFam" id="3.90.1110.10:FF:000006">
    <property type="entry name" value="DNA-directed RNA polymerase subunit beta"/>
    <property type="match status" value="1"/>
</dbReference>
<dbReference type="InterPro" id="IPR030934">
    <property type="entry name" value="Intein_C"/>
</dbReference>
<sequence>MAKQIKCITVTDFIPKFQMKTEPLADSEHLEHRRLAAGTVDSADSLLLGLDNGSGEGMDASKLSAPIPTAEDKWQLLPAFLRVKGLVKQHIDSFNYFIEVDLKKIVKANEMVTSDVDPAFYLKYTGIRVGMPERLDPDAANRSITPHECRLRDMTYAAPVAVDIEYTRGKSRVIRKGVVIGRMPIMLRSARCVLSGRTEAEMAKMKECPLDPGGYFVVRGTEKVILVQEQMSKNRIIVQPDNKGFMAANVTSTTHERKTKTYVFIKNGRLYLKQNMIGEDMPLVVAMRAMGLTSDREIAQLIAGEDPLYLDLLMPTLEDGAASKLFTQRAALDYIGSKVKGMGRRPGSARRAPFEDALDVLSNTVIAHVPVVGGDFRAKCVYVAMMARRVLQAVSRDNMTDDLDYLGNKRLELAGQLIALLFEDLFKRFNSDLKLNVDKVLKKPNVAQAFDVYNQLQCHGDLITQGLTRAISTGNWSLKRFKMDRAGVTHILSRLSYISALGMMTRISSQFEKTRKVSGPRALQPSQWGMLCVTGDTEVVLDNGMDVARICDLADGSRVSTIDPATLKVTGSSIDHWFRTMPERLLCITLADGRVIKATPEHPLRAAPLDPLTGEVGAPAWIQVGDLDANKHVLLVSPQPTYIAPPADYTFRLTAAQAGQLENPLPAATIAHLQELGLLDAELPLPKLLAASRLLGAVLANGCLNDGEGVWSGELCLDDGADVTAVNCDLATLGFGPGVVNCNHEQRRLSLETSAGAFLYALGAFRGDKQRLARVLPQWLSAAPVLVKREFLAALFGGGNDCSVSISQNEREWEPAMGALRQLCTKEMLPATEAYASQIASLLADIGVSASVSRCESMGKFSAEVRVGQNGANVIAFYERVGYRYSAEKSRRSALPVEYLKMREYFAQQGAKCPRLLEPLASGGSGFIGWEAFQKLRSAESPAFVWSLIVCIEDIEPQAVFDFNTASENHSFFANSIVSHNCPADTPEGELCGLVKNLALMTHITTDDEEEPIRRVAYALGVEDVSLITGRELHAEGTHIVFLNGLILGITRTALRFVRMFRMLRRSGRIPAFVSIYIDDHRNTVNISADGGRICRPVIIVENGVSRIKDVHIQELMRGELQFDDFLRLGLVEYLDVNEENDCMIAIYDKEIKAYTTHVEIEPFTLLGAVAGLIPYPHHNQSPRNTYQSAMGKQAIGAIAYNQLSRIDTLLYLMVYPQQPMVKTKTIELINYDKLPAGQNGSVFVMSYSGYDIEDALVINKSSLDRGFGRCQVMRKFTAIVRKYANGTFDRVLGPPRTPDGQIPEKYSGIDDDGMAAPGTRLEYGKLYLNKESPVDGGNDINAGLTGSNAVLYRPTPLTFKYPDHGYIDKVMITTSETDQTLIKFLLRQTRRPELGDKFSSRHGQKGVCGIIVQQEDLPFTDRGIYPDIIMNPHGFPSRMTVGKLMEFVASKAGAVKGELQYGTCFGGSKMEDMCRILVENGYSYTGKDYVTSGITGEPVGAYIFNGATYYQRLKHMVADKMHARARGPRAVLTRQPTEGRSRDGGLRLGEMEKDCLIGYGASMLLLERLMISSDVFEVHVCETCGYIGYKGWCQMCRSSKSMVPIKIPYACKLLFQELQAMNIMPRLRTAAPAAAAVAPTPALTNPDTESCDRLLRSPSATLADADEIAAASMGAGFNEALIKRQGIIIPGEFDKTTTADTSVTSPEPINEAQATTATASDDWLPPTPADSSPPTARSVSEDGVPSAHPIDAVQAAGPTLPRRRAPFKIASAMNYCSSGGPAKEPLALGGGDVRLRKTRSQSPQLQAEKSASGENLSPQLQADDLLRLLPPPPSTTSATRGAHKPLSPVAESKPLSPCTFPALSEGSGYRSTIFMVAATDENSQAVESNWFKRQTVSSSESGPQPAPPPKDRRSQESRRRSSSTASTSVSASASEQVAHYEALMLRAQEQRNVAMAEATALQQQMEELQRASGSEIAQLRVELEAATRKVRIEYELRTAAETKCALMECELAELSSNIQYEAQNLVAVERREHRAEVDRMARSHAEVLQLMEMERAQVASLKLSLETVNVALDRERAEADRLRSGMVAFERQVSTLIAPVSPTDASSSSGALPPLSVRSFSAGMLSSSSGRLGRSAPQSLDSAVMAASSAAAVAPMVPEPHIVGSLFFGNDATRPDTRLAEFLGFINVTSDKEAQSCAFMQRSMREDVGPTLVADSASLSAGMPSLSAWSKGRRLVHGVQENTLILESFSPRMQLSRVLSLGCYLCGSSISWPLSSALSSLSMPMSPPPSSASSSLSTSEQRVQSLSGNGEGSARGRCEMYRMRFNDNDEDNKPLCHHCHARMVAVCSFFAYLKIVRKGLIKRPIADIWLEVNKARLQMWLARSGASPDSRVAIAMT</sequence>
<evidence type="ECO:0000313" key="18">
    <source>
        <dbReference type="Proteomes" id="UP001151516"/>
    </source>
</evidence>
<evidence type="ECO:0000256" key="6">
    <source>
        <dbReference type="ARBA" id="ARBA00022723"/>
    </source>
</evidence>
<dbReference type="Pfam" id="PF04566">
    <property type="entry name" value="RNA_pol_Rpb2_4"/>
    <property type="match status" value="1"/>
</dbReference>
<dbReference type="PROSITE" id="PS50818">
    <property type="entry name" value="INTEIN_C_TER"/>
    <property type="match status" value="1"/>
</dbReference>
<feature type="compositionally biased region" description="Polar residues" evidence="15">
    <location>
        <begin position="1801"/>
        <end position="1818"/>
    </location>
</feature>